<comment type="caution">
    <text evidence="1">The sequence shown here is derived from an EMBL/GenBank/DDBJ whole genome shotgun (WGS) entry which is preliminary data.</text>
</comment>
<organism evidence="1">
    <name type="scientific">marine sediment metagenome</name>
    <dbReference type="NCBI Taxonomy" id="412755"/>
    <lineage>
        <taxon>unclassified sequences</taxon>
        <taxon>metagenomes</taxon>
        <taxon>ecological metagenomes</taxon>
    </lineage>
</organism>
<dbReference type="AlphaFoldDB" id="X1SI44"/>
<feature type="non-terminal residue" evidence="1">
    <location>
        <position position="1"/>
    </location>
</feature>
<evidence type="ECO:0000313" key="1">
    <source>
        <dbReference type="EMBL" id="GAI92623.1"/>
    </source>
</evidence>
<gene>
    <name evidence="1" type="ORF">S12H4_26819</name>
</gene>
<proteinExistence type="predicted"/>
<name>X1SI44_9ZZZZ</name>
<dbReference type="EMBL" id="BARW01015256">
    <property type="protein sequence ID" value="GAI92623.1"/>
    <property type="molecule type" value="Genomic_DNA"/>
</dbReference>
<reference evidence="1" key="1">
    <citation type="journal article" date="2014" name="Front. Microbiol.">
        <title>High frequency of phylogenetically diverse reductive dehalogenase-homologous genes in deep subseafloor sedimentary metagenomes.</title>
        <authorList>
            <person name="Kawai M."/>
            <person name="Futagami T."/>
            <person name="Toyoda A."/>
            <person name="Takaki Y."/>
            <person name="Nishi S."/>
            <person name="Hori S."/>
            <person name="Arai W."/>
            <person name="Tsubouchi T."/>
            <person name="Morono Y."/>
            <person name="Uchiyama I."/>
            <person name="Ito T."/>
            <person name="Fujiyama A."/>
            <person name="Inagaki F."/>
            <person name="Takami H."/>
        </authorList>
    </citation>
    <scope>NUCLEOTIDE SEQUENCE</scope>
    <source>
        <strain evidence="1">Expedition CK06-06</strain>
    </source>
</reference>
<protein>
    <submittedName>
        <fullName evidence="1">Uncharacterized protein</fullName>
    </submittedName>
</protein>
<sequence>PTWNKQYKAVDFGGTDAAYGGQVDLLQKISNSRRCSEPVLQLTRNFPGV</sequence>
<accession>X1SI44</accession>